<keyword evidence="9" id="KW-0175">Coiled coil</keyword>
<accession>A0AA35NI25</accession>
<sequence>MNLDQLEQRLKELKKKRVNVSIKNRKLADREIQEANVNRKPRVYNMEDINDVDESVGYTESSDKDRAFHYTAQEYIAWEQRHHQRKIGQSKRSGISYDQLAKLSYEKTLRNLATQDLSEYDNFVNEKDHKNISKISRIDRIQKDTKTGKIRIADDHKLVNKLAVSLESESKKRYEARKRQMESAVIPSGVESFINDKNKQFNEKLSRESRNSE</sequence>
<dbReference type="GO" id="GO:0005681">
    <property type="term" value="C:spliceosomal complex"/>
    <property type="evidence" value="ECO:0007669"/>
    <property type="project" value="UniProtKB-KW"/>
</dbReference>
<evidence type="ECO:0000256" key="8">
    <source>
        <dbReference type="RuleBase" id="RU367148"/>
    </source>
</evidence>
<dbReference type="Pfam" id="PF08231">
    <property type="entry name" value="SYF2"/>
    <property type="match status" value="1"/>
</dbReference>
<reference evidence="10" key="1">
    <citation type="submission" date="2022-10" db="EMBL/GenBank/DDBJ databases">
        <authorList>
            <person name="Byrne P K."/>
        </authorList>
    </citation>
    <scope>NUCLEOTIDE SEQUENCE</scope>
    <source>
        <strain evidence="10">IFO1815</strain>
    </source>
</reference>
<dbReference type="Proteomes" id="UP001161438">
    <property type="component" value="Chromosome 6"/>
</dbReference>
<dbReference type="GO" id="GO:0000398">
    <property type="term" value="P:mRNA splicing, via spliceosome"/>
    <property type="evidence" value="ECO:0007669"/>
    <property type="project" value="UniProtKB-UniRule"/>
</dbReference>
<evidence type="ECO:0000256" key="1">
    <source>
        <dbReference type="ARBA" id="ARBA00004123"/>
    </source>
</evidence>
<evidence type="ECO:0000313" key="10">
    <source>
        <dbReference type="EMBL" id="CAI4038820.1"/>
    </source>
</evidence>
<evidence type="ECO:0000256" key="3">
    <source>
        <dbReference type="ARBA" id="ARBA00014745"/>
    </source>
</evidence>
<evidence type="ECO:0000256" key="9">
    <source>
        <dbReference type="SAM" id="Coils"/>
    </source>
</evidence>
<evidence type="ECO:0000256" key="2">
    <source>
        <dbReference type="ARBA" id="ARBA00010028"/>
    </source>
</evidence>
<comment type="subcellular location">
    <subcellularLocation>
        <location evidence="1 8">Nucleus</location>
    </subcellularLocation>
</comment>
<dbReference type="AlphaFoldDB" id="A0AA35NI25"/>
<comment type="subunit">
    <text evidence="8">May be part of a spliceosome complex.</text>
</comment>
<name>A0AA35NI25_SACMI</name>
<feature type="coiled-coil region" evidence="9">
    <location>
        <begin position="3"/>
        <end position="30"/>
    </location>
</feature>
<dbReference type="RefSeq" id="XP_056081935.1">
    <property type="nucleotide sequence ID" value="XM_056222222.1"/>
</dbReference>
<evidence type="ECO:0000256" key="6">
    <source>
        <dbReference type="ARBA" id="ARBA00023187"/>
    </source>
</evidence>
<evidence type="ECO:0000256" key="4">
    <source>
        <dbReference type="ARBA" id="ARBA00022664"/>
    </source>
</evidence>
<gene>
    <name evidence="10" type="primary">SMKI06G1680</name>
    <name evidence="10" type="ORF">SMKI_06G1680</name>
</gene>
<proteinExistence type="inferred from homology"/>
<protein>
    <recommendedName>
        <fullName evidence="3 8">Pre-mRNA-splicing factor SYF2</fullName>
    </recommendedName>
</protein>
<keyword evidence="6 8" id="KW-0508">mRNA splicing</keyword>
<comment type="similarity">
    <text evidence="2 8">Belongs to the SYF2 family.</text>
</comment>
<organism evidence="10 11">
    <name type="scientific">Saccharomyces mikatae IFO 1815</name>
    <dbReference type="NCBI Taxonomy" id="226126"/>
    <lineage>
        <taxon>Eukaryota</taxon>
        <taxon>Fungi</taxon>
        <taxon>Dikarya</taxon>
        <taxon>Ascomycota</taxon>
        <taxon>Saccharomycotina</taxon>
        <taxon>Saccharomycetes</taxon>
        <taxon>Saccharomycetales</taxon>
        <taxon>Saccharomycetaceae</taxon>
        <taxon>Saccharomyces</taxon>
    </lineage>
</organism>
<keyword evidence="7 8" id="KW-0539">Nucleus</keyword>
<evidence type="ECO:0000256" key="7">
    <source>
        <dbReference type="ARBA" id="ARBA00023242"/>
    </source>
</evidence>
<evidence type="ECO:0000256" key="5">
    <source>
        <dbReference type="ARBA" id="ARBA00022728"/>
    </source>
</evidence>
<keyword evidence="5 8" id="KW-0747">Spliceosome</keyword>
<keyword evidence="4 8" id="KW-0507">mRNA processing</keyword>
<dbReference type="GeneID" id="80918031"/>
<dbReference type="EMBL" id="OX365762">
    <property type="protein sequence ID" value="CAI4038820.1"/>
    <property type="molecule type" value="Genomic_DNA"/>
</dbReference>
<comment type="function">
    <text evidence="8">Involved in pre-mRNA splicing.</text>
</comment>
<keyword evidence="11" id="KW-1185">Reference proteome</keyword>
<evidence type="ECO:0000313" key="11">
    <source>
        <dbReference type="Proteomes" id="UP001161438"/>
    </source>
</evidence>
<dbReference type="InterPro" id="IPR013260">
    <property type="entry name" value="mRNA_splic_SYF2"/>
</dbReference>